<comment type="caution">
    <text evidence="1">The sequence shown here is derived from an EMBL/GenBank/DDBJ whole genome shotgun (WGS) entry which is preliminary data.</text>
</comment>
<protein>
    <submittedName>
        <fullName evidence="1">Uncharacterized protein</fullName>
    </submittedName>
</protein>
<gene>
    <name evidence="1" type="ORF">N44_03915</name>
</gene>
<accession>A0A0A1VZ92</accession>
<reference evidence="2" key="1">
    <citation type="journal article" date="2015" name="Genome">
        <title>Whole Genome Sequence of the Non-Microcystin-Producing Microcystis aeruginosa Strain NIES-44.</title>
        <authorList>
            <person name="Okano K."/>
            <person name="Miyata N."/>
            <person name="Ozaki Y."/>
        </authorList>
    </citation>
    <scope>NUCLEOTIDE SEQUENCE [LARGE SCALE GENOMIC DNA]</scope>
    <source>
        <strain evidence="2">NIES-44</strain>
    </source>
</reference>
<dbReference type="Proteomes" id="UP000030321">
    <property type="component" value="Unassembled WGS sequence"/>
</dbReference>
<evidence type="ECO:0000313" key="2">
    <source>
        <dbReference type="Proteomes" id="UP000030321"/>
    </source>
</evidence>
<dbReference type="RefSeq" id="WP_238567877.1">
    <property type="nucleotide sequence ID" value="NZ_BBPA01000067.1"/>
</dbReference>
<proteinExistence type="predicted"/>
<dbReference type="EMBL" id="BBPA01000067">
    <property type="protein sequence ID" value="GAL95060.1"/>
    <property type="molecule type" value="Genomic_DNA"/>
</dbReference>
<evidence type="ECO:0000313" key="1">
    <source>
        <dbReference type="EMBL" id="GAL95060.1"/>
    </source>
</evidence>
<organism evidence="1 2">
    <name type="scientific">Microcystis aeruginosa NIES-44</name>
    <dbReference type="NCBI Taxonomy" id="449439"/>
    <lineage>
        <taxon>Bacteria</taxon>
        <taxon>Bacillati</taxon>
        <taxon>Cyanobacteriota</taxon>
        <taxon>Cyanophyceae</taxon>
        <taxon>Oscillatoriophycideae</taxon>
        <taxon>Chroococcales</taxon>
        <taxon>Microcystaceae</taxon>
        <taxon>Microcystis</taxon>
    </lineage>
</organism>
<dbReference type="AlphaFoldDB" id="A0A0A1VZ92"/>
<name>A0A0A1VZ92_MICAE</name>
<sequence length="50" mass="5706">MNVLGETRFEQGVINMSLSNMCDQDSYVGQELGKVYHDYQEEHEEAIGNP</sequence>